<accession>A0ABQ8F550</accession>
<name>A0ABQ8F550_9FUNG</name>
<proteinExistence type="predicted"/>
<organism evidence="1 2">
    <name type="scientific">Batrachochytrium salamandrivorans</name>
    <dbReference type="NCBI Taxonomy" id="1357716"/>
    <lineage>
        <taxon>Eukaryota</taxon>
        <taxon>Fungi</taxon>
        <taxon>Fungi incertae sedis</taxon>
        <taxon>Chytridiomycota</taxon>
        <taxon>Chytridiomycota incertae sedis</taxon>
        <taxon>Chytridiomycetes</taxon>
        <taxon>Rhizophydiales</taxon>
        <taxon>Rhizophydiales incertae sedis</taxon>
        <taxon>Batrachochytrium</taxon>
    </lineage>
</organism>
<comment type="caution">
    <text evidence="1">The sequence shown here is derived from an EMBL/GenBank/DDBJ whole genome shotgun (WGS) entry which is preliminary data.</text>
</comment>
<gene>
    <name evidence="1" type="ORF">BASA50_008048</name>
</gene>
<dbReference type="Proteomes" id="UP001648503">
    <property type="component" value="Unassembled WGS sequence"/>
</dbReference>
<evidence type="ECO:0000313" key="2">
    <source>
        <dbReference type="Proteomes" id="UP001648503"/>
    </source>
</evidence>
<protein>
    <submittedName>
        <fullName evidence="1">Uncharacterized protein</fullName>
    </submittedName>
</protein>
<reference evidence="1 2" key="1">
    <citation type="submission" date="2021-02" db="EMBL/GenBank/DDBJ databases">
        <title>Variation within the Batrachochytrium salamandrivorans European outbreak.</title>
        <authorList>
            <person name="Kelly M."/>
            <person name="Pasmans F."/>
            <person name="Shea T.P."/>
            <person name="Munoz J.F."/>
            <person name="Carranza S."/>
            <person name="Cuomo C.A."/>
            <person name="Martel A."/>
        </authorList>
    </citation>
    <scope>NUCLEOTIDE SEQUENCE [LARGE SCALE GENOMIC DNA]</scope>
    <source>
        <strain evidence="1 2">AMFP18/2</strain>
    </source>
</reference>
<sequence length="181" mass="20299">MTTVNNTIDQEYLSVRCYSKRSQPNRQSKTSLIASSFHAPTGNRGSVNRSICTTIKLLVNLARLKHGATSSYSSAWRALQSHPSRYQQSGHNIVLAKFHISCMRLRLPILAQQTWSARKAGRRQFLPVASAEPHDEVHKFSEHHDSASLNPGSSPKAYSEFEMSCVTTAVVIDYHKMPCRN</sequence>
<evidence type="ECO:0000313" key="1">
    <source>
        <dbReference type="EMBL" id="KAH6592432.1"/>
    </source>
</evidence>
<keyword evidence="2" id="KW-1185">Reference proteome</keyword>
<dbReference type="EMBL" id="JAFCIX010000379">
    <property type="protein sequence ID" value="KAH6592432.1"/>
    <property type="molecule type" value="Genomic_DNA"/>
</dbReference>